<sequence length="141" mass="15622">MDAAHYLALMDLGRLARLPRARDDEYEDLLALLLDHGSGPESRPLAAAVAKGCLGDNHLWQDLGLPHRQALSDLLREHFPRLFARNTGNMRWKKFFYLQLCEQAEIRACRAPSCGVCAHLAECFGNEDGPALGTLSVSAHL</sequence>
<dbReference type="InterPro" id="IPR006975">
    <property type="entry name" value="NifQ"/>
</dbReference>
<dbReference type="RefSeq" id="WP_130459793.1">
    <property type="nucleotide sequence ID" value="NZ_SHKM01000002.1"/>
</dbReference>
<reference evidence="1 2" key="1">
    <citation type="submission" date="2019-02" db="EMBL/GenBank/DDBJ databases">
        <title>Genomic Encyclopedia of Type Strains, Phase IV (KMG-IV): sequencing the most valuable type-strain genomes for metagenomic binning, comparative biology and taxonomic classification.</title>
        <authorList>
            <person name="Goeker M."/>
        </authorList>
    </citation>
    <scope>NUCLEOTIDE SEQUENCE [LARGE SCALE GENOMIC DNA]</scope>
    <source>
        <strain evidence="1 2">DSM 21223</strain>
    </source>
</reference>
<accession>A0ABY0INA3</accession>
<dbReference type="EMBL" id="SHKM01000002">
    <property type="protein sequence ID" value="RZT76693.1"/>
    <property type="molecule type" value="Genomic_DNA"/>
</dbReference>
<comment type="caution">
    <text evidence="1">The sequence shown here is derived from an EMBL/GenBank/DDBJ whole genome shotgun (WGS) entry which is preliminary data.</text>
</comment>
<name>A0ABY0INA3_9RHOO</name>
<organism evidence="1 2">
    <name type="scientific">Azospira oryzae</name>
    <dbReference type="NCBI Taxonomy" id="146939"/>
    <lineage>
        <taxon>Bacteria</taxon>
        <taxon>Pseudomonadati</taxon>
        <taxon>Pseudomonadota</taxon>
        <taxon>Betaproteobacteria</taxon>
        <taxon>Rhodocyclales</taxon>
        <taxon>Rhodocyclaceae</taxon>
        <taxon>Azospira</taxon>
    </lineage>
</organism>
<keyword evidence="2" id="KW-1185">Reference proteome</keyword>
<protein>
    <submittedName>
        <fullName evidence="1">Nitrogen fixation protein NifQ</fullName>
    </submittedName>
</protein>
<dbReference type="Proteomes" id="UP000292136">
    <property type="component" value="Unassembled WGS sequence"/>
</dbReference>
<dbReference type="Pfam" id="PF04891">
    <property type="entry name" value="NifQ"/>
    <property type="match status" value="1"/>
</dbReference>
<gene>
    <name evidence="1" type="ORF">EV678_2572</name>
</gene>
<evidence type="ECO:0000313" key="2">
    <source>
        <dbReference type="Proteomes" id="UP000292136"/>
    </source>
</evidence>
<evidence type="ECO:0000313" key="1">
    <source>
        <dbReference type="EMBL" id="RZT76693.1"/>
    </source>
</evidence>
<proteinExistence type="predicted"/>